<evidence type="ECO:0000313" key="3">
    <source>
        <dbReference type="Proteomes" id="UP000182427"/>
    </source>
</evidence>
<dbReference type="EMBL" id="LT629690">
    <property type="protein sequence ID" value="SDF02561.1"/>
    <property type="molecule type" value="Genomic_DNA"/>
</dbReference>
<evidence type="ECO:0000256" key="1">
    <source>
        <dbReference type="SAM" id="MobiDB-lite"/>
    </source>
</evidence>
<organism evidence="2 3">
    <name type="scientific">Terriglobus roseus</name>
    <dbReference type="NCBI Taxonomy" id="392734"/>
    <lineage>
        <taxon>Bacteria</taxon>
        <taxon>Pseudomonadati</taxon>
        <taxon>Acidobacteriota</taxon>
        <taxon>Terriglobia</taxon>
        <taxon>Terriglobales</taxon>
        <taxon>Acidobacteriaceae</taxon>
        <taxon>Terriglobus</taxon>
    </lineage>
</organism>
<feature type="compositionally biased region" description="Polar residues" evidence="1">
    <location>
        <begin position="32"/>
        <end position="48"/>
    </location>
</feature>
<sequence length="85" mass="9480">MNNAQFHEPRGFGEHARGVAAERAHEMGWDLNQEQRATPLKGTQNSYGGTDYDYGAQDFGDEPLNMGGNRPEEIKKALDVLTKED</sequence>
<name>A0A1G7HQ63_9BACT</name>
<feature type="compositionally biased region" description="Basic and acidic residues" evidence="1">
    <location>
        <begin position="7"/>
        <end position="28"/>
    </location>
</feature>
<dbReference type="AlphaFoldDB" id="A0A1G7HQ63"/>
<dbReference type="RefSeq" id="WP_083344316.1">
    <property type="nucleotide sequence ID" value="NZ_LT629690.1"/>
</dbReference>
<protein>
    <submittedName>
        <fullName evidence="2">Uncharacterized protein</fullName>
    </submittedName>
</protein>
<feature type="region of interest" description="Disordered" evidence="1">
    <location>
        <begin position="1"/>
        <end position="85"/>
    </location>
</feature>
<gene>
    <name evidence="2" type="ORF">SAMN05444167_1171</name>
</gene>
<dbReference type="Proteomes" id="UP000182427">
    <property type="component" value="Chromosome I"/>
</dbReference>
<reference evidence="2 3" key="1">
    <citation type="submission" date="2016-10" db="EMBL/GenBank/DDBJ databases">
        <authorList>
            <person name="de Groot N.N."/>
        </authorList>
    </citation>
    <scope>NUCLEOTIDE SEQUENCE [LARGE SCALE GENOMIC DNA]</scope>
    <source>
        <strain evidence="2 3">GAS232</strain>
    </source>
</reference>
<feature type="compositionally biased region" description="Basic and acidic residues" evidence="1">
    <location>
        <begin position="70"/>
        <end position="85"/>
    </location>
</feature>
<evidence type="ECO:0000313" key="2">
    <source>
        <dbReference type="EMBL" id="SDF02561.1"/>
    </source>
</evidence>
<keyword evidence="3" id="KW-1185">Reference proteome</keyword>
<dbReference type="OrthoDB" id="121188at2"/>
<proteinExistence type="predicted"/>
<accession>A0A1G7HQ63</accession>